<dbReference type="OrthoDB" id="4207724at2759"/>
<name>A0A225ARA1_TALAT</name>
<evidence type="ECO:0000256" key="2">
    <source>
        <dbReference type="SAM" id="Phobius"/>
    </source>
</evidence>
<keyword evidence="2" id="KW-1133">Transmembrane helix</keyword>
<feature type="compositionally biased region" description="Low complexity" evidence="1">
    <location>
        <begin position="271"/>
        <end position="302"/>
    </location>
</feature>
<feature type="compositionally biased region" description="Low complexity" evidence="1">
    <location>
        <begin position="248"/>
        <end position="262"/>
    </location>
</feature>
<dbReference type="STRING" id="1441469.A0A225ARA1"/>
<protein>
    <submittedName>
        <fullName evidence="3">Uncharacterized protein</fullName>
    </submittedName>
</protein>
<feature type="region of interest" description="Disordered" evidence="1">
    <location>
        <begin position="24"/>
        <end position="397"/>
    </location>
</feature>
<feature type="compositionally biased region" description="Polar residues" evidence="1">
    <location>
        <begin position="126"/>
        <end position="142"/>
    </location>
</feature>
<gene>
    <name evidence="3" type="ORF">UA08_04590</name>
</gene>
<reference evidence="3 4" key="1">
    <citation type="submission" date="2015-06" db="EMBL/GenBank/DDBJ databases">
        <title>Talaromyces atroroseus IBT 11181 draft genome.</title>
        <authorList>
            <person name="Rasmussen K.B."/>
            <person name="Rasmussen S."/>
            <person name="Petersen B."/>
            <person name="Sicheritz-Ponten T."/>
            <person name="Mortensen U.H."/>
            <person name="Thrane U."/>
        </authorList>
    </citation>
    <scope>NUCLEOTIDE SEQUENCE [LARGE SCALE GENOMIC DNA]</scope>
    <source>
        <strain evidence="3 4">IBT 11181</strain>
    </source>
</reference>
<evidence type="ECO:0000256" key="1">
    <source>
        <dbReference type="SAM" id="MobiDB-lite"/>
    </source>
</evidence>
<keyword evidence="4" id="KW-1185">Reference proteome</keyword>
<sequence length="397" mass="42740">MNPYMSWAIVLVVAGGLGYYYSNTSKPKSRAPIRAVPEKEKEKAEAILPPPKQKKPKTRKQPESTPIVASKSTSSSTLVDTTNDEAEEGIDNKEFAKRLAAARSGVSVGETKPKARKEKHAKAAVQESTGSELSTRAPSSNGADADDDLSSTDVVSPSAGDVSDMLEQPAPGPSVLRLTGSFETKEKKAKAPAFKPVETKKQRQNRQKNESRKQANQEAEAERRKLLEKQLHTAREAERREAGRKQSAAPATNNAWANNTTNGIHATRTTPAPAVNAALPLLDTFDPTAPTTSTSQAGSSSTWTNNLPPEEEQMRILGIAAPSVDEDWTTVSSKKEKAKKKAKADDSANEASAPETAPPTVEPELQHHQAPGWEAPKVTEIPVPRGKNHPLDSDWAA</sequence>
<dbReference type="EMBL" id="LFMY01000006">
    <property type="protein sequence ID" value="OKL59798.1"/>
    <property type="molecule type" value="Genomic_DNA"/>
</dbReference>
<evidence type="ECO:0000313" key="4">
    <source>
        <dbReference type="Proteomes" id="UP000214365"/>
    </source>
</evidence>
<evidence type="ECO:0000313" key="3">
    <source>
        <dbReference type="EMBL" id="OKL59798.1"/>
    </source>
</evidence>
<dbReference type="GeneID" id="31004345"/>
<dbReference type="AlphaFoldDB" id="A0A225ARA1"/>
<accession>A0A225ARA1</accession>
<keyword evidence="2" id="KW-0472">Membrane</keyword>
<proteinExistence type="predicted"/>
<feature type="transmembrane region" description="Helical" evidence="2">
    <location>
        <begin position="6"/>
        <end position="22"/>
    </location>
</feature>
<dbReference type="Proteomes" id="UP000214365">
    <property type="component" value="Unassembled WGS sequence"/>
</dbReference>
<keyword evidence="2" id="KW-0812">Transmembrane</keyword>
<feature type="compositionally biased region" description="Polar residues" evidence="1">
    <location>
        <begin position="70"/>
        <end position="81"/>
    </location>
</feature>
<feature type="compositionally biased region" description="Basic and acidic residues" evidence="1">
    <location>
        <begin position="36"/>
        <end position="45"/>
    </location>
</feature>
<feature type="compositionally biased region" description="Basic and acidic residues" evidence="1">
    <location>
        <begin position="197"/>
        <end position="244"/>
    </location>
</feature>
<organism evidence="3 4">
    <name type="scientific">Talaromyces atroroseus</name>
    <dbReference type="NCBI Taxonomy" id="1441469"/>
    <lineage>
        <taxon>Eukaryota</taxon>
        <taxon>Fungi</taxon>
        <taxon>Dikarya</taxon>
        <taxon>Ascomycota</taxon>
        <taxon>Pezizomycotina</taxon>
        <taxon>Eurotiomycetes</taxon>
        <taxon>Eurotiomycetidae</taxon>
        <taxon>Eurotiales</taxon>
        <taxon>Trichocomaceae</taxon>
        <taxon>Talaromyces</taxon>
        <taxon>Talaromyces sect. Trachyspermi</taxon>
    </lineage>
</organism>
<dbReference type="RefSeq" id="XP_020119919.1">
    <property type="nucleotide sequence ID" value="XM_020266877.1"/>
</dbReference>
<comment type="caution">
    <text evidence="3">The sequence shown here is derived from an EMBL/GenBank/DDBJ whole genome shotgun (WGS) entry which is preliminary data.</text>
</comment>